<evidence type="ECO:0000256" key="4">
    <source>
        <dbReference type="ARBA" id="ARBA00022801"/>
    </source>
</evidence>
<evidence type="ECO:0000256" key="3">
    <source>
        <dbReference type="ARBA" id="ARBA00022729"/>
    </source>
</evidence>
<dbReference type="InterPro" id="IPR007346">
    <property type="entry name" value="Endonuclease-I"/>
</dbReference>
<evidence type="ECO:0000313" key="7">
    <source>
        <dbReference type="EMBL" id="MCL9808694.1"/>
    </source>
</evidence>
<dbReference type="NCBIfam" id="TIGR04183">
    <property type="entry name" value="Por_Secre_tail"/>
    <property type="match status" value="1"/>
</dbReference>
<feature type="signal peptide" evidence="5">
    <location>
        <begin position="1"/>
        <end position="19"/>
    </location>
</feature>
<dbReference type="SUPFAM" id="SSF54060">
    <property type="entry name" value="His-Me finger endonucleases"/>
    <property type="match status" value="1"/>
</dbReference>
<feature type="domain" description="Secretion system C-terminal sorting" evidence="6">
    <location>
        <begin position="590"/>
        <end position="656"/>
    </location>
</feature>
<evidence type="ECO:0000256" key="1">
    <source>
        <dbReference type="ARBA" id="ARBA00006429"/>
    </source>
</evidence>
<keyword evidence="7" id="KW-0255">Endonuclease</keyword>
<dbReference type="InterPro" id="IPR044925">
    <property type="entry name" value="His-Me_finger_sf"/>
</dbReference>
<comment type="caution">
    <text evidence="7">The sequence shown here is derived from an EMBL/GenBank/DDBJ whole genome shotgun (WGS) entry which is preliminary data.</text>
</comment>
<protein>
    <submittedName>
        <fullName evidence="7">Endonuclease</fullName>
    </submittedName>
</protein>
<gene>
    <name evidence="7" type="ORF">NAT50_04905</name>
</gene>
<dbReference type="Pfam" id="PF04231">
    <property type="entry name" value="Endonuclease_1"/>
    <property type="match status" value="2"/>
</dbReference>
<proteinExistence type="inferred from homology"/>
<dbReference type="PANTHER" id="PTHR33607:SF2">
    <property type="entry name" value="ENDONUCLEASE-1"/>
    <property type="match status" value="1"/>
</dbReference>
<dbReference type="SUPFAM" id="SSF141072">
    <property type="entry name" value="CalX-like"/>
    <property type="match status" value="1"/>
</dbReference>
<keyword evidence="2" id="KW-0540">Nuclease</keyword>
<dbReference type="InterPro" id="IPR026444">
    <property type="entry name" value="Secre_tail"/>
</dbReference>
<dbReference type="GO" id="GO:0004519">
    <property type="term" value="F:endonuclease activity"/>
    <property type="evidence" value="ECO:0007669"/>
    <property type="project" value="UniProtKB-KW"/>
</dbReference>
<dbReference type="Pfam" id="PF18962">
    <property type="entry name" value="Por_Secre_tail"/>
    <property type="match status" value="1"/>
</dbReference>
<reference evidence="7 8" key="1">
    <citation type="submission" date="2022-05" db="EMBL/GenBank/DDBJ databases">
        <title>Flavobacterium sp., isolated from activated sludge.</title>
        <authorList>
            <person name="Ran Q."/>
        </authorList>
    </citation>
    <scope>NUCLEOTIDE SEQUENCE [LARGE SCALE GENOMIC DNA]</scope>
    <source>
        <strain evidence="7 8">HXWNR70</strain>
    </source>
</reference>
<name>A0ABT0TNQ9_9FLAO</name>
<dbReference type="Gene3D" id="2.60.40.2030">
    <property type="match status" value="1"/>
</dbReference>
<evidence type="ECO:0000256" key="5">
    <source>
        <dbReference type="SAM" id="SignalP"/>
    </source>
</evidence>
<dbReference type="RefSeq" id="WP_250591997.1">
    <property type="nucleotide sequence ID" value="NZ_JAMLJM010000002.1"/>
</dbReference>
<organism evidence="7 8">
    <name type="scientific">Flavobacterium luminosum</name>
    <dbReference type="NCBI Taxonomy" id="2949086"/>
    <lineage>
        <taxon>Bacteria</taxon>
        <taxon>Pseudomonadati</taxon>
        <taxon>Bacteroidota</taxon>
        <taxon>Flavobacteriia</taxon>
        <taxon>Flavobacteriales</taxon>
        <taxon>Flavobacteriaceae</taxon>
        <taxon>Flavobacterium</taxon>
    </lineage>
</organism>
<comment type="similarity">
    <text evidence="1">Belongs to the EndA/NucM nuclease family.</text>
</comment>
<keyword evidence="8" id="KW-1185">Reference proteome</keyword>
<dbReference type="PANTHER" id="PTHR33607">
    <property type="entry name" value="ENDONUCLEASE-1"/>
    <property type="match status" value="1"/>
</dbReference>
<dbReference type="Proteomes" id="UP001317191">
    <property type="component" value="Unassembled WGS sequence"/>
</dbReference>
<evidence type="ECO:0000256" key="2">
    <source>
        <dbReference type="ARBA" id="ARBA00022722"/>
    </source>
</evidence>
<sequence length="657" mass="72414">MMMLKKLLFILFFSTVSYGQVVINELDADTPSTDKLEFIELKSDTPNFPLDGYVLVFFNGSSTGSTSTSYMTIDLDGYTTDLNGIFHLGNTLVSPSPILTIADSSIQNGPDAVALYQGNATDFPDGTLARSTNLKSALAYSNGTTAPTTLMTALNLSTFINENQTLKAATVSIQRKNDGTYELKAPTPGANNDGTGVVFNAITTSVNPNRNLLEGESFDVVFTTQTPISSNDLMFSFSIVNGNFDIYDYSGNFSVTIPVGQTTATKTIQLTDDTLDEGDEFLKITIGSIPSGYVLSNNNKIVRVNDNDYEVKPWGTPLNPTYNLCPNLTPAGYYDSLEGKSGNQLKQAIQDIIANPSVVREHSYADVWEMLKQADVNPENGSQVWLMYVERPSSKVDQQTGTSGAVGFWNREHIYCQSRGNFSLDPLAPNDGINVWTTTDANDITAGGADGHHLRAEDSPENTVRNNRNYGVDYNGPSGNAGSWRGDVARAIFYMAVRYNGLNVVNGDVSETPTGYIGDLETLLSWNTLDKADDFEMNRNNVIYNWQKNRNPFIDYPMLAEYVFGSHFGETWYTSMSNPDFNSEWNVSFYPNPAQNYIVIAGLRENTPIEIYSAAGMKVYEGVYFPESQLNLNLSSGMYMLKMTQEGRSTTKKLIIK</sequence>
<accession>A0ABT0TNQ9</accession>
<evidence type="ECO:0000313" key="8">
    <source>
        <dbReference type="Proteomes" id="UP001317191"/>
    </source>
</evidence>
<dbReference type="EMBL" id="JAMLJM010000002">
    <property type="protein sequence ID" value="MCL9808694.1"/>
    <property type="molecule type" value="Genomic_DNA"/>
</dbReference>
<keyword evidence="3 5" id="KW-0732">Signal</keyword>
<feature type="chain" id="PRO_5045605849" evidence="5">
    <location>
        <begin position="20"/>
        <end position="657"/>
    </location>
</feature>
<dbReference type="InterPro" id="IPR038081">
    <property type="entry name" value="CalX-like_sf"/>
</dbReference>
<keyword evidence="4" id="KW-0378">Hydrolase</keyword>
<evidence type="ECO:0000259" key="6">
    <source>
        <dbReference type="Pfam" id="PF18962"/>
    </source>
</evidence>